<evidence type="ECO:0008006" key="3">
    <source>
        <dbReference type="Google" id="ProtNLM"/>
    </source>
</evidence>
<proteinExistence type="predicted"/>
<accession>A0A7T6XPS9</accession>
<gene>
    <name evidence="1" type="ORF">Pdw03_8943</name>
</gene>
<reference evidence="1 2" key="1">
    <citation type="submission" date="2020-08" db="EMBL/GenBank/DDBJ databases">
        <title>The completed genome sequence of the pathogenic ascomycete fungus Penicillium digitatum.</title>
        <authorList>
            <person name="Wang M."/>
        </authorList>
    </citation>
    <scope>NUCLEOTIDE SEQUENCE [LARGE SCALE GENOMIC DNA]</scope>
    <source>
        <strain evidence="1 2">PdW03</strain>
    </source>
</reference>
<dbReference type="Proteomes" id="UP000595662">
    <property type="component" value="Chromosome 3"/>
</dbReference>
<protein>
    <recommendedName>
        <fullName evidence="3">Lipoprotein</fullName>
    </recommendedName>
</protein>
<dbReference type="RefSeq" id="XP_065957188.1">
    <property type="nucleotide sequence ID" value="XM_066102105.1"/>
</dbReference>
<dbReference type="AlphaFoldDB" id="A0A7T6XPS9"/>
<sequence length="34" mass="3652">MKVVVSFLASIIVSILMAGCAIDTTAAGYFQFKR</sequence>
<dbReference type="PROSITE" id="PS51257">
    <property type="entry name" value="PROKAR_LIPOPROTEIN"/>
    <property type="match status" value="1"/>
</dbReference>
<organism evidence="1 2">
    <name type="scientific">Penicillium digitatum</name>
    <name type="common">Green mold</name>
    <dbReference type="NCBI Taxonomy" id="36651"/>
    <lineage>
        <taxon>Eukaryota</taxon>
        <taxon>Fungi</taxon>
        <taxon>Dikarya</taxon>
        <taxon>Ascomycota</taxon>
        <taxon>Pezizomycotina</taxon>
        <taxon>Eurotiomycetes</taxon>
        <taxon>Eurotiomycetidae</taxon>
        <taxon>Eurotiales</taxon>
        <taxon>Aspergillaceae</taxon>
        <taxon>Penicillium</taxon>
    </lineage>
</organism>
<name>A0A7T6XPS9_PENDI</name>
<evidence type="ECO:0000313" key="1">
    <source>
        <dbReference type="EMBL" id="QQK45042.1"/>
    </source>
</evidence>
<dbReference type="GeneID" id="90953149"/>
<evidence type="ECO:0000313" key="2">
    <source>
        <dbReference type="Proteomes" id="UP000595662"/>
    </source>
</evidence>
<dbReference type="EMBL" id="CP060776">
    <property type="protein sequence ID" value="QQK45042.1"/>
    <property type="molecule type" value="Genomic_DNA"/>
</dbReference>